<proteinExistence type="predicted"/>
<reference evidence="2" key="2">
    <citation type="submission" date="2023-05" db="EMBL/GenBank/DDBJ databases">
        <authorList>
            <consortium name="Lawrence Berkeley National Laboratory"/>
            <person name="Steindorff A."/>
            <person name="Hensen N."/>
            <person name="Bonometti L."/>
            <person name="Westerberg I."/>
            <person name="Brannstrom I.O."/>
            <person name="Guillou S."/>
            <person name="Cros-Aarteil S."/>
            <person name="Calhoun S."/>
            <person name="Haridas S."/>
            <person name="Kuo A."/>
            <person name="Mondo S."/>
            <person name="Pangilinan J."/>
            <person name="Riley R."/>
            <person name="Labutti K."/>
            <person name="Andreopoulos B."/>
            <person name="Lipzen A."/>
            <person name="Chen C."/>
            <person name="Yanf M."/>
            <person name="Daum C."/>
            <person name="Ng V."/>
            <person name="Clum A."/>
            <person name="Ohm R."/>
            <person name="Martin F."/>
            <person name="Silar P."/>
            <person name="Natvig D."/>
            <person name="Lalanne C."/>
            <person name="Gautier V."/>
            <person name="Ament-Velasquez S.L."/>
            <person name="Kruys A."/>
            <person name="Hutchinson M.I."/>
            <person name="Powell A.J."/>
            <person name="Barry K."/>
            <person name="Miller A.N."/>
            <person name="Grigoriev I.V."/>
            <person name="Debuchy R."/>
            <person name="Gladieux P."/>
            <person name="Thoren M.H."/>
            <person name="Johannesson H."/>
        </authorList>
    </citation>
    <scope>NUCLEOTIDE SEQUENCE</scope>
    <source>
        <strain evidence="2">CBS 123565</strain>
    </source>
</reference>
<sequence length="214" mass="23234">MMRKPLCRWCEAAHPPPHTRAVAPSSGLNTPGPPGARASQKSPTATLRNHHRRQHIHSPGPAHTRSKHLLWGGCPGRPGHLPTAAFAGCHRSHFMLSPLSRVVPYGLPGYRRLRRTTPPQPRGCCHGATASGKTLSGAREHPICADECTLFARSLLVPPNPAASLPTFPPTIPMMRKALCCWRSGLSLFTTARKTPRRLGRSSPLPTPHEVAMI</sequence>
<dbReference type="EMBL" id="MU853411">
    <property type="protein sequence ID" value="KAK4133665.1"/>
    <property type="molecule type" value="Genomic_DNA"/>
</dbReference>
<name>A0AAN6UIS6_9PEZI</name>
<dbReference type="Proteomes" id="UP001304895">
    <property type="component" value="Unassembled WGS sequence"/>
</dbReference>
<feature type="region of interest" description="Disordered" evidence="1">
    <location>
        <begin position="13"/>
        <end position="65"/>
    </location>
</feature>
<evidence type="ECO:0000313" key="3">
    <source>
        <dbReference type="Proteomes" id="UP001304895"/>
    </source>
</evidence>
<keyword evidence="3" id="KW-1185">Reference proteome</keyword>
<accession>A0AAN6UIS6</accession>
<reference evidence="2" key="1">
    <citation type="journal article" date="2023" name="Mol. Phylogenet. Evol.">
        <title>Genome-scale phylogeny and comparative genomics of the fungal order Sordariales.</title>
        <authorList>
            <person name="Hensen N."/>
            <person name="Bonometti L."/>
            <person name="Westerberg I."/>
            <person name="Brannstrom I.O."/>
            <person name="Guillou S."/>
            <person name="Cros-Aarteil S."/>
            <person name="Calhoun S."/>
            <person name="Haridas S."/>
            <person name="Kuo A."/>
            <person name="Mondo S."/>
            <person name="Pangilinan J."/>
            <person name="Riley R."/>
            <person name="LaButti K."/>
            <person name="Andreopoulos B."/>
            <person name="Lipzen A."/>
            <person name="Chen C."/>
            <person name="Yan M."/>
            <person name="Daum C."/>
            <person name="Ng V."/>
            <person name="Clum A."/>
            <person name="Steindorff A."/>
            <person name="Ohm R.A."/>
            <person name="Martin F."/>
            <person name="Silar P."/>
            <person name="Natvig D.O."/>
            <person name="Lalanne C."/>
            <person name="Gautier V."/>
            <person name="Ament-Velasquez S.L."/>
            <person name="Kruys A."/>
            <person name="Hutchinson M.I."/>
            <person name="Powell A.J."/>
            <person name="Barry K."/>
            <person name="Miller A.N."/>
            <person name="Grigoriev I.V."/>
            <person name="Debuchy R."/>
            <person name="Gladieux P."/>
            <person name="Hiltunen Thoren M."/>
            <person name="Johannesson H."/>
        </authorList>
    </citation>
    <scope>NUCLEOTIDE SEQUENCE</scope>
    <source>
        <strain evidence="2">CBS 123565</strain>
    </source>
</reference>
<comment type="caution">
    <text evidence="2">The sequence shown here is derived from an EMBL/GenBank/DDBJ whole genome shotgun (WGS) entry which is preliminary data.</text>
</comment>
<dbReference type="AlphaFoldDB" id="A0AAN6UIS6"/>
<protein>
    <submittedName>
        <fullName evidence="2">Uncharacterized protein</fullName>
    </submittedName>
</protein>
<evidence type="ECO:0000256" key="1">
    <source>
        <dbReference type="SAM" id="MobiDB-lite"/>
    </source>
</evidence>
<organism evidence="2 3">
    <name type="scientific">Trichocladium antarcticum</name>
    <dbReference type="NCBI Taxonomy" id="1450529"/>
    <lineage>
        <taxon>Eukaryota</taxon>
        <taxon>Fungi</taxon>
        <taxon>Dikarya</taxon>
        <taxon>Ascomycota</taxon>
        <taxon>Pezizomycotina</taxon>
        <taxon>Sordariomycetes</taxon>
        <taxon>Sordariomycetidae</taxon>
        <taxon>Sordariales</taxon>
        <taxon>Chaetomiaceae</taxon>
        <taxon>Trichocladium</taxon>
    </lineage>
</organism>
<gene>
    <name evidence="2" type="ORF">BT67DRAFT_39822</name>
</gene>
<evidence type="ECO:0000313" key="2">
    <source>
        <dbReference type="EMBL" id="KAK4133665.1"/>
    </source>
</evidence>